<reference evidence="9" key="3">
    <citation type="submission" date="2025-09" db="UniProtKB">
        <authorList>
            <consortium name="Ensembl"/>
        </authorList>
    </citation>
    <scope>IDENTIFICATION</scope>
</reference>
<reference evidence="9" key="2">
    <citation type="submission" date="2025-08" db="UniProtKB">
        <authorList>
            <consortium name="Ensembl"/>
        </authorList>
    </citation>
    <scope>IDENTIFICATION</scope>
</reference>
<evidence type="ECO:0000256" key="1">
    <source>
        <dbReference type="ARBA" id="ARBA00004202"/>
    </source>
</evidence>
<dbReference type="GeneID" id="108435351"/>
<evidence type="ECO:0000256" key="8">
    <source>
        <dbReference type="SAM" id="Phobius"/>
    </source>
</evidence>
<dbReference type="GO" id="GO:0005925">
    <property type="term" value="C:focal adhesion"/>
    <property type="evidence" value="ECO:0007669"/>
    <property type="project" value="TreeGrafter"/>
</dbReference>
<feature type="compositionally biased region" description="Acidic residues" evidence="7">
    <location>
        <begin position="10"/>
        <end position="25"/>
    </location>
</feature>
<dbReference type="InterPro" id="IPR018361">
    <property type="entry name" value="Caveolin_CS"/>
</dbReference>
<dbReference type="PANTHER" id="PTHR10844">
    <property type="entry name" value="CAVEOLIN"/>
    <property type="match status" value="1"/>
</dbReference>
<dbReference type="PROSITE" id="PS01210">
    <property type="entry name" value="CAVEOLIN"/>
    <property type="match status" value="1"/>
</dbReference>
<evidence type="ECO:0000256" key="6">
    <source>
        <dbReference type="RuleBase" id="RU000680"/>
    </source>
</evidence>
<dbReference type="GeneTree" id="ENSGT00950000183006"/>
<dbReference type="OMA" id="WMVGPCV"/>
<feature type="compositionally biased region" description="Acidic residues" evidence="7">
    <location>
        <begin position="37"/>
        <end position="46"/>
    </location>
</feature>
<feature type="transmembrane region" description="Helical" evidence="8">
    <location>
        <begin position="141"/>
        <end position="164"/>
    </location>
</feature>
<dbReference type="GO" id="GO:0042383">
    <property type="term" value="C:sarcolemma"/>
    <property type="evidence" value="ECO:0007669"/>
    <property type="project" value="TreeGrafter"/>
</dbReference>
<name>A0A3B4E3Y3_PYGNA</name>
<protein>
    <recommendedName>
        <fullName evidence="6">Caveolin</fullName>
    </recommendedName>
</protein>
<dbReference type="InterPro" id="IPR001612">
    <property type="entry name" value="Caveolin"/>
</dbReference>
<proteinExistence type="inferred from homology"/>
<keyword evidence="8" id="KW-0812">Transmembrane</keyword>
<dbReference type="CTD" id="100136849"/>
<feature type="region of interest" description="Disordered" evidence="7">
    <location>
        <begin position="1"/>
        <end position="56"/>
    </location>
</feature>
<evidence type="ECO:0000256" key="4">
    <source>
        <dbReference type="ARBA" id="ARBA00023034"/>
    </source>
</evidence>
<feature type="transmembrane region" description="Helical" evidence="8">
    <location>
        <begin position="102"/>
        <end position="135"/>
    </location>
</feature>
<evidence type="ECO:0000313" key="10">
    <source>
        <dbReference type="Proteomes" id="UP001501920"/>
    </source>
</evidence>
<sequence length="181" mass="20607">MMWSAAGVETEIDLGDEGDSEDSEDQQPWKTQLATVMEEEEEEDEVSTQSDTRPLLNERDPRQINECLKVSFEDVIAEPEAVRSGDRVWIWSHALFEVSRVWFYRIITALLAVPVSVIAGILFAVLSCLHIWLFSPCVKVIFINTGWLETLWSSVLDIIILPFFQSVAKCCRGISVQLTRQ</sequence>
<dbReference type="GO" id="GO:0030154">
    <property type="term" value="P:cell differentiation"/>
    <property type="evidence" value="ECO:0007669"/>
    <property type="project" value="TreeGrafter"/>
</dbReference>
<dbReference type="GO" id="GO:0070836">
    <property type="term" value="P:caveola assembly"/>
    <property type="evidence" value="ECO:0007669"/>
    <property type="project" value="InterPro"/>
</dbReference>
<reference evidence="9 10" key="1">
    <citation type="submission" date="2020-10" db="EMBL/GenBank/DDBJ databases">
        <title>Pygocentrus nattereri (red-bellied piranha) genome, fPygNat1, primary haplotype.</title>
        <authorList>
            <person name="Myers G."/>
            <person name="Meyer A."/>
            <person name="Karagic N."/>
            <person name="Pippel M."/>
            <person name="Winkler S."/>
            <person name="Tracey A."/>
            <person name="Wood J."/>
            <person name="Formenti G."/>
            <person name="Howe K."/>
            <person name="Fedrigo O."/>
            <person name="Jarvis E.D."/>
        </authorList>
    </citation>
    <scope>NUCLEOTIDE SEQUENCE [LARGE SCALE GENOMIC DNA]</scope>
</reference>
<organism evidence="9 10">
    <name type="scientific">Pygocentrus nattereri</name>
    <name type="common">Red-bellied piranha</name>
    <dbReference type="NCBI Taxonomy" id="42514"/>
    <lineage>
        <taxon>Eukaryota</taxon>
        <taxon>Metazoa</taxon>
        <taxon>Chordata</taxon>
        <taxon>Craniata</taxon>
        <taxon>Vertebrata</taxon>
        <taxon>Euteleostomi</taxon>
        <taxon>Actinopterygii</taxon>
        <taxon>Neopterygii</taxon>
        <taxon>Teleostei</taxon>
        <taxon>Ostariophysi</taxon>
        <taxon>Characiformes</taxon>
        <taxon>Characoidei</taxon>
        <taxon>Pygocentrus</taxon>
    </lineage>
</organism>
<dbReference type="GO" id="GO:0051480">
    <property type="term" value="P:regulation of cytosolic calcium ion concentration"/>
    <property type="evidence" value="ECO:0007669"/>
    <property type="project" value="TreeGrafter"/>
</dbReference>
<accession>A0A3B4E3Y3</accession>
<evidence type="ECO:0000313" key="9">
    <source>
        <dbReference type="Ensembl" id="ENSPNAP00000029944.1"/>
    </source>
</evidence>
<evidence type="ECO:0000256" key="3">
    <source>
        <dbReference type="ARBA" id="ARBA00022475"/>
    </source>
</evidence>
<evidence type="ECO:0000256" key="7">
    <source>
        <dbReference type="SAM" id="MobiDB-lite"/>
    </source>
</evidence>
<dbReference type="RefSeq" id="XP_017566642.1">
    <property type="nucleotide sequence ID" value="XM_017711153.2"/>
</dbReference>
<dbReference type="PANTHER" id="PTHR10844:SF29">
    <property type="entry name" value="CAVEOLIN"/>
    <property type="match status" value="1"/>
</dbReference>
<evidence type="ECO:0000256" key="2">
    <source>
        <dbReference type="ARBA" id="ARBA00010988"/>
    </source>
</evidence>
<dbReference type="Proteomes" id="UP001501920">
    <property type="component" value="Chromosome 21"/>
</dbReference>
<comment type="function">
    <text evidence="6">May act as a scaffolding protein within caveolar membranes. Interacts directly with G-protein alpha subunits and can functionally regulate their activity.</text>
</comment>
<comment type="similarity">
    <text evidence="2 6">Belongs to the caveolin family.</text>
</comment>
<comment type="subcellular location">
    <subcellularLocation>
        <location evidence="1 6">Cell membrane</location>
        <topology evidence="1 6">Peripheral membrane protein</topology>
    </subcellularLocation>
    <subcellularLocation>
        <location evidence="6">Golgi apparatus membrane</location>
        <topology evidence="6">Peripheral membrane protein</topology>
    </subcellularLocation>
    <subcellularLocation>
        <location evidence="6">Membrane</location>
        <location evidence="6">Caveola</location>
        <topology evidence="6">Peripheral membrane protein</topology>
    </subcellularLocation>
</comment>
<keyword evidence="8" id="KW-1133">Transmembrane helix</keyword>
<evidence type="ECO:0000256" key="5">
    <source>
        <dbReference type="ARBA" id="ARBA00023136"/>
    </source>
</evidence>
<keyword evidence="10" id="KW-1185">Reference proteome</keyword>
<keyword evidence="3 6" id="KW-1003">Cell membrane</keyword>
<dbReference type="Ensembl" id="ENSPNAT00000035852.2">
    <property type="protein sequence ID" value="ENSPNAP00000029944.1"/>
    <property type="gene ID" value="ENSPNAG00000016370.2"/>
</dbReference>
<dbReference type="AlphaFoldDB" id="A0A3B4E3Y3"/>
<dbReference type="GO" id="GO:0005901">
    <property type="term" value="C:caveola"/>
    <property type="evidence" value="ECO:0007669"/>
    <property type="project" value="UniProtKB-SubCell"/>
</dbReference>
<dbReference type="GO" id="GO:0000139">
    <property type="term" value="C:Golgi membrane"/>
    <property type="evidence" value="ECO:0007669"/>
    <property type="project" value="UniProtKB-SubCell"/>
</dbReference>
<keyword evidence="5 6" id="KW-0472">Membrane</keyword>
<dbReference type="STRING" id="42514.ENSPNAP00000029944"/>
<dbReference type="GO" id="GO:0060090">
    <property type="term" value="F:molecular adaptor activity"/>
    <property type="evidence" value="ECO:0007669"/>
    <property type="project" value="TreeGrafter"/>
</dbReference>
<keyword evidence="4 6" id="KW-0333">Golgi apparatus</keyword>
<dbReference type="Pfam" id="PF01146">
    <property type="entry name" value="Caveolin"/>
    <property type="match status" value="1"/>
</dbReference>
<dbReference type="OrthoDB" id="5917823at2759"/>